<dbReference type="EMBL" id="JADQBC010000031">
    <property type="protein sequence ID" value="MBR8827464.1"/>
    <property type="molecule type" value="Genomic_DNA"/>
</dbReference>
<evidence type="ECO:0000256" key="6">
    <source>
        <dbReference type="SAM" id="Phobius"/>
    </source>
</evidence>
<proteinExistence type="inferred from homology"/>
<feature type="transmembrane region" description="Helical" evidence="6">
    <location>
        <begin position="25"/>
        <end position="43"/>
    </location>
</feature>
<evidence type="ECO:0000313" key="7">
    <source>
        <dbReference type="EMBL" id="MBR8827464.1"/>
    </source>
</evidence>
<organism evidence="7 8">
    <name type="scientific">Gomphosphaeria aponina SAG 52.96 = DSM 107014</name>
    <dbReference type="NCBI Taxonomy" id="1521640"/>
    <lineage>
        <taxon>Bacteria</taxon>
        <taxon>Bacillati</taxon>
        <taxon>Cyanobacteriota</taxon>
        <taxon>Cyanophyceae</taxon>
        <taxon>Oscillatoriophycideae</taxon>
        <taxon>Chroococcales</taxon>
        <taxon>Gomphosphaeriaceae</taxon>
        <taxon>Gomphosphaeria</taxon>
    </lineage>
</organism>
<dbReference type="GO" id="GO:0055085">
    <property type="term" value="P:transmembrane transport"/>
    <property type="evidence" value="ECO:0007669"/>
    <property type="project" value="TreeGrafter"/>
</dbReference>
<keyword evidence="5 6" id="KW-0472">Membrane</keyword>
<dbReference type="Proteomes" id="UP000767446">
    <property type="component" value="Unassembled WGS sequence"/>
</dbReference>
<evidence type="ECO:0000256" key="3">
    <source>
        <dbReference type="ARBA" id="ARBA00022692"/>
    </source>
</evidence>
<evidence type="ECO:0000313" key="8">
    <source>
        <dbReference type="Proteomes" id="UP000767446"/>
    </source>
</evidence>
<reference evidence="7" key="1">
    <citation type="submission" date="2021-02" db="EMBL/GenBank/DDBJ databases">
        <title>Metagenome analyses of Stigonema ocellatum DSM 106950, Chlorogloea purpurea SAG 13.99 and Gomphosphaeria aponina DSM 107014.</title>
        <authorList>
            <person name="Marter P."/>
            <person name="Huang S."/>
        </authorList>
    </citation>
    <scope>NUCLEOTIDE SEQUENCE</scope>
    <source>
        <strain evidence="7">JP213</strain>
    </source>
</reference>
<feature type="transmembrane region" description="Helical" evidence="6">
    <location>
        <begin position="290"/>
        <end position="315"/>
    </location>
</feature>
<name>A0A941GPF9_9CHRO</name>
<feature type="transmembrane region" description="Helical" evidence="6">
    <location>
        <begin position="190"/>
        <end position="211"/>
    </location>
</feature>
<feature type="transmembrane region" description="Helical" evidence="6">
    <location>
        <begin position="136"/>
        <end position="162"/>
    </location>
</feature>
<keyword evidence="3 6" id="KW-0812">Transmembrane</keyword>
<dbReference type="GO" id="GO:0016020">
    <property type="term" value="C:membrane"/>
    <property type="evidence" value="ECO:0007669"/>
    <property type="project" value="UniProtKB-SubCell"/>
</dbReference>
<keyword evidence="4 6" id="KW-1133">Transmembrane helix</keyword>
<dbReference type="PANTHER" id="PTHR21716">
    <property type="entry name" value="TRANSMEMBRANE PROTEIN"/>
    <property type="match status" value="1"/>
</dbReference>
<dbReference type="PANTHER" id="PTHR21716:SF62">
    <property type="entry name" value="TRANSPORT PROTEIN YDBI-RELATED"/>
    <property type="match status" value="1"/>
</dbReference>
<feature type="transmembrane region" description="Helical" evidence="6">
    <location>
        <begin position="55"/>
        <end position="76"/>
    </location>
</feature>
<accession>A0A941GPF9</accession>
<dbReference type="InterPro" id="IPR002549">
    <property type="entry name" value="AI-2E-like"/>
</dbReference>
<dbReference type="AlphaFoldDB" id="A0A941GPF9"/>
<evidence type="ECO:0000256" key="1">
    <source>
        <dbReference type="ARBA" id="ARBA00004141"/>
    </source>
</evidence>
<dbReference type="Pfam" id="PF01594">
    <property type="entry name" value="AI-2E_transport"/>
    <property type="match status" value="1"/>
</dbReference>
<gene>
    <name evidence="7" type="ORF">DSM107014_06080</name>
</gene>
<evidence type="ECO:0000256" key="2">
    <source>
        <dbReference type="ARBA" id="ARBA00009773"/>
    </source>
</evidence>
<comment type="caution">
    <text evidence="7">The sequence shown here is derived from an EMBL/GenBank/DDBJ whole genome shotgun (WGS) entry which is preliminary data.</text>
</comment>
<evidence type="ECO:0000256" key="4">
    <source>
        <dbReference type="ARBA" id="ARBA00022989"/>
    </source>
</evidence>
<comment type="similarity">
    <text evidence="2">Belongs to the autoinducer-2 exporter (AI-2E) (TC 2.A.86) family.</text>
</comment>
<comment type="subcellular location">
    <subcellularLocation>
        <location evidence="1">Membrane</location>
        <topology evidence="1">Multi-pass membrane protein</topology>
    </subcellularLocation>
</comment>
<sequence>MNFGKWLGLFSLITSLYVLWEIRQLLLLVFTAVIFATALNRFVGFLQRLGIKRNLGIVIIICLAVPLAFLLIALIVPPFVEQFQELIALLPRVWETLRADLSEIALKQYDWLPPLPNLNDLIAQLQPLATNLFKNFVGFFSGSVTVILQVLLVFVLTLMILANPQTYRQGFLLLFPSFYRRRGDEILTKTEVAIVNWLGGIAINCLFIGTLSGVGLWLLQVKLVLVHALLAGLLNFIPNIGPTTSVVFPIMVVLIDTPWKIGPILIWYFIIQNIESYWLTPTVMAKQVSLLPAVTLMAQIFFAQIFGLVGLLLALPLTVVAKTWIEEVLLIDILDQWGGESTEVLHFPAEEI</sequence>
<protein>
    <submittedName>
        <fullName evidence="7">AI-2E family transporter</fullName>
    </submittedName>
</protein>
<evidence type="ECO:0000256" key="5">
    <source>
        <dbReference type="ARBA" id="ARBA00023136"/>
    </source>
</evidence>